<proteinExistence type="predicted"/>
<name>A0ABX0T328_9MICO</name>
<keyword evidence="2" id="KW-1185">Reference proteome</keyword>
<reference evidence="1 2" key="1">
    <citation type="submission" date="2020-03" db="EMBL/GenBank/DDBJ databases">
        <title>Above-ground endophytic microbial communities from plants in different locations in the United States.</title>
        <authorList>
            <person name="Frank C."/>
        </authorList>
    </citation>
    <scope>NUCLEOTIDE SEQUENCE [LARGE SCALE GENOMIC DNA]</scope>
    <source>
        <strain evidence="1 2">WW7</strain>
    </source>
</reference>
<organism evidence="1 2">
    <name type="scientific">Curtobacterium salicis</name>
    <dbReference type="NCBI Taxonomy" id="1779862"/>
    <lineage>
        <taxon>Bacteria</taxon>
        <taxon>Bacillati</taxon>
        <taxon>Actinomycetota</taxon>
        <taxon>Actinomycetes</taxon>
        <taxon>Micrococcales</taxon>
        <taxon>Microbacteriaceae</taxon>
        <taxon>Curtobacterium</taxon>
    </lineage>
</organism>
<accession>A0ABX0T328</accession>
<sequence>MRIIADDGGLRARLDGADGRTGWLTTRGWVAPKLHLPFLRAFVATTGTGTRRRSSLIARQCQLSYRGFLQFFSTELGDDVSLDDIGPEHVRAYRVHLRDSPTLGMRMTDLRVLTKALHDLGLCDRDLFEAASDAIPARPHSPQPGYDPETFALITAAATRDVEAIVRRIADGEELLRRFRERSQGLSEHERVVGRMLEEMADTGRPPRLRTAHMRVVVPMIDLARMLFLTVRDLEPLLVLLAIRTGRNIETLKELTGEHRVRESSVLETQTIKRRRGYESETVLWDIGSAKRQLKTAGGMYLLLHRLGRRSRDLAHSDKLLCLFLQRNGGSHRFVWENRLNNVAGPDLGAWARSHNLTEGGAAIRLTFNRIKTTVDRERAQANNFQLDRAAVTNTPEVLYRSYIAPDPTARSALESITNGALLDLDARLTAERSPEKTAPISQRLEAPDVPDAVTTAFMRCRDVLGNPEQPGVECDASMLACFGCPCAVVSDEHIPTILRLSAELIEQFERLPLDRWVARFGQAWLAIHNDILPSRTTEEIAHFATLMPPHTALQILLEPEMF</sequence>
<comment type="caution">
    <text evidence="1">The sequence shown here is derived from an EMBL/GenBank/DDBJ whole genome shotgun (WGS) entry which is preliminary data.</text>
</comment>
<evidence type="ECO:0000313" key="2">
    <source>
        <dbReference type="Proteomes" id="UP001318300"/>
    </source>
</evidence>
<evidence type="ECO:0008006" key="3">
    <source>
        <dbReference type="Google" id="ProtNLM"/>
    </source>
</evidence>
<dbReference type="EMBL" id="JAAOYO010000001">
    <property type="protein sequence ID" value="NII39447.1"/>
    <property type="molecule type" value="Genomic_DNA"/>
</dbReference>
<protein>
    <recommendedName>
        <fullName evidence="3">Core-binding (CB) domain-containing protein</fullName>
    </recommendedName>
</protein>
<evidence type="ECO:0000313" key="1">
    <source>
        <dbReference type="EMBL" id="NII39447.1"/>
    </source>
</evidence>
<dbReference type="RefSeq" id="WP_166778673.1">
    <property type="nucleotide sequence ID" value="NZ_JAAOYO010000001.1"/>
</dbReference>
<dbReference type="Proteomes" id="UP001318300">
    <property type="component" value="Unassembled WGS sequence"/>
</dbReference>
<gene>
    <name evidence="1" type="ORF">E9228_000066</name>
</gene>